<comment type="caution">
    <text evidence="2">The sequence shown here is derived from an EMBL/GenBank/DDBJ whole genome shotgun (WGS) entry which is preliminary data.</text>
</comment>
<evidence type="ECO:0008006" key="4">
    <source>
        <dbReference type="Google" id="ProtNLM"/>
    </source>
</evidence>
<dbReference type="InterPro" id="IPR009495">
    <property type="entry name" value="NrsF"/>
</dbReference>
<evidence type="ECO:0000313" key="2">
    <source>
        <dbReference type="EMBL" id="EAQ02811.1"/>
    </source>
</evidence>
<dbReference type="EMBL" id="AAMO01000006">
    <property type="protein sequence ID" value="EAQ02811.1"/>
    <property type="molecule type" value="Genomic_DNA"/>
</dbReference>
<dbReference type="OrthoDB" id="7764375at2"/>
<sequence length="213" mass="21697">MKTDDLITMLARDAAPPPAAPIAQRAGLGLGAGLAAAAVLYLLALGPRPALGQVMLDPLVFAKMSLPLVLAAFALVLGLRAVRPAGVPGRTGRLIWIVPAAAAALFAGVFVTTPADQRLADFLGHSIQVCLPSITALSMPILVGLMLALRRGAPVRPRAAGALAGLAAGGLAAALYSTFCTEDSPLFYAVWYSLGIGIAAGIGALAGGRWLRW</sequence>
<dbReference type="Proteomes" id="UP000004318">
    <property type="component" value="Unassembled WGS sequence"/>
</dbReference>
<protein>
    <recommendedName>
        <fullName evidence="4">DUF1109 domain-containing protein</fullName>
    </recommendedName>
</protein>
<feature type="transmembrane region" description="Helical" evidence="1">
    <location>
        <begin position="159"/>
        <end position="179"/>
    </location>
</feature>
<gene>
    <name evidence="2" type="ORF">OB2597_15555</name>
</gene>
<feature type="transmembrane region" description="Helical" evidence="1">
    <location>
        <begin position="125"/>
        <end position="147"/>
    </location>
</feature>
<dbReference type="Pfam" id="PF06532">
    <property type="entry name" value="NrsF"/>
    <property type="match status" value="1"/>
</dbReference>
<keyword evidence="1" id="KW-0812">Transmembrane</keyword>
<proteinExistence type="predicted"/>
<evidence type="ECO:0000313" key="3">
    <source>
        <dbReference type="Proteomes" id="UP000004318"/>
    </source>
</evidence>
<feature type="transmembrane region" description="Helical" evidence="1">
    <location>
        <begin position="64"/>
        <end position="82"/>
    </location>
</feature>
<dbReference type="AlphaFoldDB" id="A3TYZ3"/>
<feature type="transmembrane region" description="Helical" evidence="1">
    <location>
        <begin position="185"/>
        <end position="207"/>
    </location>
</feature>
<accession>A3TYZ3</accession>
<name>A3TYZ3_PSEBH</name>
<keyword evidence="1" id="KW-0472">Membrane</keyword>
<evidence type="ECO:0000256" key="1">
    <source>
        <dbReference type="SAM" id="Phobius"/>
    </source>
</evidence>
<reference evidence="2 3" key="1">
    <citation type="journal article" date="2010" name="J. Bacteriol.">
        <title>Genome sequences of Oceanicola granulosus HTCC2516(T) and Oceanicola batsensis HTCC2597(TDelta).</title>
        <authorList>
            <person name="Thrash J.C."/>
            <person name="Cho J.C."/>
            <person name="Vergin K.L."/>
            <person name="Giovannoni S.J."/>
        </authorList>
    </citation>
    <scope>NUCLEOTIDE SEQUENCE [LARGE SCALE GENOMIC DNA]</scope>
    <source>
        <strain evidence="3">ATCC BAA-863 / DSM 15984 / KCTC 12145 / HTCC2597</strain>
    </source>
</reference>
<feature type="transmembrane region" description="Helical" evidence="1">
    <location>
        <begin position="26"/>
        <end position="44"/>
    </location>
</feature>
<keyword evidence="3" id="KW-1185">Reference proteome</keyword>
<feature type="transmembrane region" description="Helical" evidence="1">
    <location>
        <begin position="94"/>
        <end position="113"/>
    </location>
</feature>
<organism evidence="2 3">
    <name type="scientific">Pseudooceanicola batsensis (strain ATCC BAA-863 / DSM 15984 / KCTC 12145 / HTCC2597)</name>
    <name type="common">Oceanicola batsensis</name>
    <dbReference type="NCBI Taxonomy" id="252305"/>
    <lineage>
        <taxon>Bacteria</taxon>
        <taxon>Pseudomonadati</taxon>
        <taxon>Pseudomonadota</taxon>
        <taxon>Alphaproteobacteria</taxon>
        <taxon>Rhodobacterales</taxon>
        <taxon>Paracoccaceae</taxon>
        <taxon>Pseudooceanicola</taxon>
    </lineage>
</organism>
<dbReference type="HOGENOM" id="CLU_097826_0_0_5"/>
<dbReference type="eggNOG" id="COG4944">
    <property type="taxonomic scope" value="Bacteria"/>
</dbReference>
<keyword evidence="1" id="KW-1133">Transmembrane helix</keyword>
<dbReference type="STRING" id="252305.OB2597_15555"/>
<dbReference type="RefSeq" id="WP_009807320.1">
    <property type="nucleotide sequence ID" value="NZ_CH724131.1"/>
</dbReference>